<accession>A0A3B1C3R4</accession>
<dbReference type="PANTHER" id="PTHR43322">
    <property type="entry name" value="1-D-DEOXYXYLULOSE 5-PHOSPHATE SYNTHASE-RELATED"/>
    <property type="match status" value="1"/>
</dbReference>
<evidence type="ECO:0000256" key="4">
    <source>
        <dbReference type="ARBA" id="ARBA00011081"/>
    </source>
</evidence>
<proteinExistence type="inferred from homology"/>
<dbReference type="InterPro" id="IPR033248">
    <property type="entry name" value="Transketolase_C"/>
</dbReference>
<dbReference type="SUPFAM" id="SSF52922">
    <property type="entry name" value="TK C-terminal domain-like"/>
    <property type="match status" value="1"/>
</dbReference>
<dbReference type="EC" id="2.2.1.7" evidence="6"/>
<keyword evidence="7 14" id="KW-0808">Transferase</keyword>
<dbReference type="Gene3D" id="3.40.50.920">
    <property type="match status" value="1"/>
</dbReference>
<dbReference type="SMART" id="SM00861">
    <property type="entry name" value="Transket_pyr"/>
    <property type="match status" value="1"/>
</dbReference>
<dbReference type="EMBL" id="UOFY01000071">
    <property type="protein sequence ID" value="VAX11557.1"/>
    <property type="molecule type" value="Genomic_DNA"/>
</dbReference>
<comment type="cofactor">
    <cofactor evidence="1">
        <name>Mg(2+)</name>
        <dbReference type="ChEBI" id="CHEBI:18420"/>
    </cofactor>
</comment>
<evidence type="ECO:0000256" key="6">
    <source>
        <dbReference type="ARBA" id="ARBA00013150"/>
    </source>
</evidence>
<dbReference type="NCBIfam" id="NF003933">
    <property type="entry name" value="PRK05444.2-2"/>
    <property type="match status" value="1"/>
</dbReference>
<feature type="domain" description="Transketolase-like pyrimidine-binding" evidence="13">
    <location>
        <begin position="349"/>
        <end position="513"/>
    </location>
</feature>
<keyword evidence="8" id="KW-0479">Metal-binding</keyword>
<reference evidence="14" key="1">
    <citation type="submission" date="2018-06" db="EMBL/GenBank/DDBJ databases">
        <authorList>
            <person name="Zhirakovskaya E."/>
        </authorList>
    </citation>
    <scope>NUCLEOTIDE SEQUENCE</scope>
</reference>
<name>A0A3B1C3R4_9ZZZZ</name>
<sequence>MSLKLTIYLQPERNKKKIDGSIQCSHRIQPSMPEASDFPLLNQIDDPARLRELNLADLKTLSAELRQFLIRSVSNTGGHLSAGLGTVELTIALHYIYNTPDDRLVWDVGHQSYPHKILTGRRERMPELRIKDGLCGFPNRDESEYDAFGVGHSSTSISAALGMALAAARTGSSRRAIAVIGDGALTAGMAFEALNHAGDLDANLLVILNDNDMSISPNVGGLSNHLARMLSGRLYSTMREGSKKVLGVMPSVWELARRAEEHVKGMVVPGTLFEELGFNYIGPIDGHDIDTLVKTLENLKHLKGPQFLHVVTTKGKGYPPAEDNPCAYHGVGRFDPDSGDLEQKTGSSPTYTKVFSDWLCDMAKQDKRLIGITPAMREGSGLVDFSKQYPRRYVDVGIAEQHAVTLAAGMACDGLKPVVAIYSTFLQRAYDQLIHDVALQNLPVLFAIDRAGVVGPDGPTHAGSFDLSFLRAIPNLTIMAPANENECRQMLYTGFQLDSPTAVRYPRGKGPGVQVEQKMTALPLGKGEIVRKGQRIALLVFGAPLSEALKAAESLGASVANMRFIKPLDEELVLELANSHDLLVTLEDNAIMGGAGSAVNECLMARQHSISVLNMGLADVFLEQASREELLAEANLCESGIIRRIENFIEAHPLAKHATVA</sequence>
<dbReference type="GO" id="GO:0046872">
    <property type="term" value="F:metal ion binding"/>
    <property type="evidence" value="ECO:0007669"/>
    <property type="project" value="UniProtKB-KW"/>
</dbReference>
<keyword evidence="10" id="KW-0784">Thiamine biosynthesis</keyword>
<dbReference type="GO" id="GO:0009228">
    <property type="term" value="P:thiamine biosynthetic process"/>
    <property type="evidence" value="ECO:0007669"/>
    <property type="project" value="UniProtKB-KW"/>
</dbReference>
<dbReference type="PROSITE" id="PS00802">
    <property type="entry name" value="TRANSKETOLASE_2"/>
    <property type="match status" value="1"/>
</dbReference>
<evidence type="ECO:0000256" key="7">
    <source>
        <dbReference type="ARBA" id="ARBA00022679"/>
    </source>
</evidence>
<keyword evidence="9" id="KW-0460">Magnesium</keyword>
<comment type="similarity">
    <text evidence="4">Belongs to the transketolase family. DXPS subfamily.</text>
</comment>
<comment type="pathway">
    <text evidence="3">Metabolic intermediate biosynthesis; 1-deoxy-D-xylulose 5-phosphate biosynthesis; 1-deoxy-D-xylulose 5-phosphate from D-glyceraldehyde 3-phosphate and pyruvate: step 1/1.</text>
</comment>
<evidence type="ECO:0000256" key="2">
    <source>
        <dbReference type="ARBA" id="ARBA00001964"/>
    </source>
</evidence>
<dbReference type="GO" id="GO:0019288">
    <property type="term" value="P:isopentenyl diphosphate biosynthetic process, methylerythritol 4-phosphate pathway"/>
    <property type="evidence" value="ECO:0007669"/>
    <property type="project" value="TreeGrafter"/>
</dbReference>
<evidence type="ECO:0000256" key="12">
    <source>
        <dbReference type="ARBA" id="ARBA00023229"/>
    </source>
</evidence>
<dbReference type="InterPro" id="IPR005477">
    <property type="entry name" value="Dxylulose-5-P_synthase"/>
</dbReference>
<evidence type="ECO:0000259" key="13">
    <source>
        <dbReference type="SMART" id="SM00861"/>
    </source>
</evidence>
<dbReference type="InterPro" id="IPR020826">
    <property type="entry name" value="Transketolase_BS"/>
</dbReference>
<dbReference type="GO" id="GO:0005829">
    <property type="term" value="C:cytosol"/>
    <property type="evidence" value="ECO:0007669"/>
    <property type="project" value="TreeGrafter"/>
</dbReference>
<dbReference type="CDD" id="cd07033">
    <property type="entry name" value="TPP_PYR_DXS_TK_like"/>
    <property type="match status" value="1"/>
</dbReference>
<evidence type="ECO:0000256" key="8">
    <source>
        <dbReference type="ARBA" id="ARBA00022723"/>
    </source>
</evidence>
<evidence type="ECO:0000313" key="14">
    <source>
        <dbReference type="EMBL" id="VAX11557.1"/>
    </source>
</evidence>
<dbReference type="PANTHER" id="PTHR43322:SF5">
    <property type="entry name" value="1-DEOXY-D-XYLULOSE-5-PHOSPHATE SYNTHASE, CHLOROPLASTIC"/>
    <property type="match status" value="1"/>
</dbReference>
<protein>
    <recommendedName>
        <fullName evidence="6">1-deoxy-D-xylulose-5-phosphate synthase</fullName>
        <ecNumber evidence="6">2.2.1.7</ecNumber>
    </recommendedName>
</protein>
<dbReference type="InterPro" id="IPR009014">
    <property type="entry name" value="Transketo_C/PFOR_II"/>
</dbReference>
<comment type="subunit">
    <text evidence="5">Homodimer.</text>
</comment>
<dbReference type="Pfam" id="PF13292">
    <property type="entry name" value="DXP_synthase_N"/>
    <property type="match status" value="1"/>
</dbReference>
<keyword evidence="12" id="KW-0414">Isoprene biosynthesis</keyword>
<dbReference type="UniPathway" id="UPA00064">
    <property type="reaction ID" value="UER00091"/>
</dbReference>
<dbReference type="SUPFAM" id="SSF52518">
    <property type="entry name" value="Thiamin diphosphate-binding fold (THDP-binding)"/>
    <property type="match status" value="2"/>
</dbReference>
<dbReference type="GO" id="GO:0008661">
    <property type="term" value="F:1-deoxy-D-xylulose-5-phosphate synthase activity"/>
    <property type="evidence" value="ECO:0007669"/>
    <property type="project" value="UniProtKB-EC"/>
</dbReference>
<dbReference type="FunFam" id="3.40.50.920:FF:000002">
    <property type="entry name" value="1-deoxy-D-xylulose-5-phosphate synthase"/>
    <property type="match status" value="1"/>
</dbReference>
<dbReference type="InterPro" id="IPR005475">
    <property type="entry name" value="Transketolase-like_Pyr-bd"/>
</dbReference>
<comment type="cofactor">
    <cofactor evidence="2">
        <name>thiamine diphosphate</name>
        <dbReference type="ChEBI" id="CHEBI:58937"/>
    </cofactor>
</comment>
<dbReference type="AlphaFoldDB" id="A0A3B1C3R4"/>
<dbReference type="NCBIfam" id="TIGR00204">
    <property type="entry name" value="dxs"/>
    <property type="match status" value="1"/>
</dbReference>
<dbReference type="GO" id="GO:0016114">
    <property type="term" value="P:terpenoid biosynthetic process"/>
    <property type="evidence" value="ECO:0007669"/>
    <property type="project" value="InterPro"/>
</dbReference>
<organism evidence="14">
    <name type="scientific">hydrothermal vent metagenome</name>
    <dbReference type="NCBI Taxonomy" id="652676"/>
    <lineage>
        <taxon>unclassified sequences</taxon>
        <taxon>metagenomes</taxon>
        <taxon>ecological metagenomes</taxon>
    </lineage>
</organism>
<keyword evidence="11" id="KW-0786">Thiamine pyrophosphate</keyword>
<evidence type="ECO:0000256" key="10">
    <source>
        <dbReference type="ARBA" id="ARBA00022977"/>
    </source>
</evidence>
<dbReference type="Pfam" id="PF02779">
    <property type="entry name" value="Transket_pyr"/>
    <property type="match status" value="1"/>
</dbReference>
<evidence type="ECO:0000256" key="11">
    <source>
        <dbReference type="ARBA" id="ARBA00023052"/>
    </source>
</evidence>
<dbReference type="InterPro" id="IPR029061">
    <property type="entry name" value="THDP-binding"/>
</dbReference>
<evidence type="ECO:0000256" key="9">
    <source>
        <dbReference type="ARBA" id="ARBA00022842"/>
    </source>
</evidence>
<evidence type="ECO:0000256" key="1">
    <source>
        <dbReference type="ARBA" id="ARBA00001946"/>
    </source>
</evidence>
<dbReference type="FunFam" id="3.40.50.970:FF:000005">
    <property type="entry name" value="1-deoxy-D-xylulose-5-phosphate synthase"/>
    <property type="match status" value="1"/>
</dbReference>
<dbReference type="CDD" id="cd02007">
    <property type="entry name" value="TPP_DXS"/>
    <property type="match status" value="1"/>
</dbReference>
<dbReference type="HAMAP" id="MF_00315">
    <property type="entry name" value="DXP_synth"/>
    <property type="match status" value="1"/>
</dbReference>
<evidence type="ECO:0000256" key="3">
    <source>
        <dbReference type="ARBA" id="ARBA00004980"/>
    </source>
</evidence>
<gene>
    <name evidence="14" type="ORF">MNBD_GAMMA25-1544</name>
</gene>
<dbReference type="Gene3D" id="3.40.50.970">
    <property type="match status" value="2"/>
</dbReference>
<dbReference type="Pfam" id="PF02780">
    <property type="entry name" value="Transketolase_C"/>
    <property type="match status" value="1"/>
</dbReference>
<evidence type="ECO:0000256" key="5">
    <source>
        <dbReference type="ARBA" id="ARBA00011738"/>
    </source>
</evidence>